<name>A0A7K0G565_9SPHI</name>
<dbReference type="AlphaFoldDB" id="A0A7K0G565"/>
<accession>A0A7K0G565</accession>
<dbReference type="OrthoDB" id="752635at2"/>
<reference evidence="1 2" key="1">
    <citation type="submission" date="2019-11" db="EMBL/GenBank/DDBJ databases">
        <title>Pedobacter petrophilus genome.</title>
        <authorList>
            <person name="Feldbauer M.J."/>
            <person name="Newman J.D."/>
        </authorList>
    </citation>
    <scope>NUCLEOTIDE SEQUENCE [LARGE SCALE GENOMIC DNA]</scope>
    <source>
        <strain evidence="1 2">LMG 29686</strain>
    </source>
</reference>
<sequence>MRNNNCKNQNTQLPAQVAAETAYMNVLPAICAVKATLHHIDGNVSEILMTLPRYTGWTEFLEDGQNSIREYVYQLTRHWIKITHFFIETGTITNNGKIASCFLPRRFDIPLGKFYKPMAPGAWVSANQHPHHPKYNQKGSGKNLSALIAIAKRRNDVVYHQIAPNTILCGIPFESKSAYFEIGDLPIGHFQKNGIEYIVVYSYVANKSGSFEC</sequence>
<organism evidence="1 2">
    <name type="scientific">Pedobacter petrophilus</name>
    <dbReference type="NCBI Taxonomy" id="1908241"/>
    <lineage>
        <taxon>Bacteria</taxon>
        <taxon>Pseudomonadati</taxon>
        <taxon>Bacteroidota</taxon>
        <taxon>Sphingobacteriia</taxon>
        <taxon>Sphingobacteriales</taxon>
        <taxon>Sphingobacteriaceae</taxon>
        <taxon>Pedobacter</taxon>
    </lineage>
</organism>
<gene>
    <name evidence="1" type="ORF">GJU39_23105</name>
</gene>
<keyword evidence="2" id="KW-1185">Reference proteome</keyword>
<proteinExistence type="predicted"/>
<dbReference type="RefSeq" id="WP_154283348.1">
    <property type="nucleotide sequence ID" value="NZ_JBHUJQ010000001.1"/>
</dbReference>
<dbReference type="EMBL" id="WKKH01000098">
    <property type="protein sequence ID" value="MRX78955.1"/>
    <property type="molecule type" value="Genomic_DNA"/>
</dbReference>
<evidence type="ECO:0000313" key="2">
    <source>
        <dbReference type="Proteomes" id="UP000487757"/>
    </source>
</evidence>
<evidence type="ECO:0000313" key="1">
    <source>
        <dbReference type="EMBL" id="MRX78955.1"/>
    </source>
</evidence>
<protein>
    <submittedName>
        <fullName evidence="1">Uncharacterized protein</fullName>
    </submittedName>
</protein>
<comment type="caution">
    <text evidence="1">The sequence shown here is derived from an EMBL/GenBank/DDBJ whole genome shotgun (WGS) entry which is preliminary data.</text>
</comment>
<dbReference type="Proteomes" id="UP000487757">
    <property type="component" value="Unassembled WGS sequence"/>
</dbReference>